<comment type="similarity">
    <text evidence="1 8">Belongs to the SOS response-associated peptidase family.</text>
</comment>
<keyword evidence="5" id="KW-0190">Covalent protein-DNA linkage</keyword>
<evidence type="ECO:0000256" key="5">
    <source>
        <dbReference type="ARBA" id="ARBA00023124"/>
    </source>
</evidence>
<sequence length="196" mass="22843">MCGRYYIDDSTGREIEKIVRQVSERLAQMRKSGDVVPTQGAPVIIGRNEEFAEELFVWGFPGIQKKGVIFNARSETALEKRMFSESVRKRRCVIPAAKFYEWDSDKNKVTFMREDGKVLYLAGFYGDFEGEERFVILTAEADEFVKDVHNRMPLILEEDELRDWIFDGEKAREMLRPKKIPLKKSGGYVQQTLDLW</sequence>
<evidence type="ECO:0000256" key="1">
    <source>
        <dbReference type="ARBA" id="ARBA00008136"/>
    </source>
</evidence>
<dbReference type="Pfam" id="PF02586">
    <property type="entry name" value="SRAP"/>
    <property type="match status" value="1"/>
</dbReference>
<keyword evidence="7" id="KW-0456">Lyase</keyword>
<keyword evidence="10" id="KW-1185">Reference proteome</keyword>
<keyword evidence="6" id="KW-0238">DNA-binding</keyword>
<dbReference type="GO" id="GO:0006508">
    <property type="term" value="P:proteolysis"/>
    <property type="evidence" value="ECO:0007669"/>
    <property type="project" value="UniProtKB-KW"/>
</dbReference>
<evidence type="ECO:0000256" key="3">
    <source>
        <dbReference type="ARBA" id="ARBA00022763"/>
    </source>
</evidence>
<dbReference type="GO" id="GO:0016829">
    <property type="term" value="F:lyase activity"/>
    <property type="evidence" value="ECO:0007669"/>
    <property type="project" value="UniProtKB-KW"/>
</dbReference>
<keyword evidence="2 8" id="KW-0645">Protease</keyword>
<dbReference type="Gene3D" id="3.90.1680.10">
    <property type="entry name" value="SOS response associated peptidase-like"/>
    <property type="match status" value="1"/>
</dbReference>
<organism evidence="9 10">
    <name type="scientific">Murimonas intestini</name>
    <dbReference type="NCBI Taxonomy" id="1337051"/>
    <lineage>
        <taxon>Bacteria</taxon>
        <taxon>Bacillati</taxon>
        <taxon>Bacillota</taxon>
        <taxon>Clostridia</taxon>
        <taxon>Lachnospirales</taxon>
        <taxon>Lachnospiraceae</taxon>
        <taxon>Murimonas</taxon>
    </lineage>
</organism>
<dbReference type="AlphaFoldDB" id="A0AB73T018"/>
<evidence type="ECO:0000313" key="10">
    <source>
        <dbReference type="Proteomes" id="UP000245412"/>
    </source>
</evidence>
<accession>A0AB73T018</accession>
<dbReference type="EC" id="3.4.-.-" evidence="8"/>
<evidence type="ECO:0000256" key="4">
    <source>
        <dbReference type="ARBA" id="ARBA00022801"/>
    </source>
</evidence>
<dbReference type="InterPro" id="IPR003738">
    <property type="entry name" value="SRAP"/>
</dbReference>
<dbReference type="GO" id="GO:0106300">
    <property type="term" value="P:protein-DNA covalent cross-linking repair"/>
    <property type="evidence" value="ECO:0007669"/>
    <property type="project" value="InterPro"/>
</dbReference>
<dbReference type="PANTHER" id="PTHR13604">
    <property type="entry name" value="DC12-RELATED"/>
    <property type="match status" value="1"/>
</dbReference>
<reference evidence="9 10" key="1">
    <citation type="submission" date="2018-05" db="EMBL/GenBank/DDBJ databases">
        <authorList>
            <person name="Goeker M."/>
            <person name="Huntemann M."/>
            <person name="Clum A."/>
            <person name="Pillay M."/>
            <person name="Palaniappan K."/>
            <person name="Varghese N."/>
            <person name="Mikhailova N."/>
            <person name="Stamatis D."/>
            <person name="Reddy T."/>
            <person name="Daum C."/>
            <person name="Shapiro N."/>
            <person name="Ivanova N."/>
            <person name="Kyrpides N."/>
            <person name="Woyke T."/>
        </authorList>
    </citation>
    <scope>NUCLEOTIDE SEQUENCE [LARGE SCALE GENOMIC DNA]</scope>
    <source>
        <strain evidence="9 10">DSM 26524</strain>
    </source>
</reference>
<comment type="caution">
    <text evidence="9">The sequence shown here is derived from an EMBL/GenBank/DDBJ whole genome shotgun (WGS) entry which is preliminary data.</text>
</comment>
<dbReference type="GO" id="GO:0003697">
    <property type="term" value="F:single-stranded DNA binding"/>
    <property type="evidence" value="ECO:0007669"/>
    <property type="project" value="InterPro"/>
</dbReference>
<keyword evidence="3" id="KW-0227">DNA damage</keyword>
<name>A0AB73T018_9FIRM</name>
<gene>
    <name evidence="9" type="ORF">C7383_11464</name>
</gene>
<dbReference type="PANTHER" id="PTHR13604:SF0">
    <property type="entry name" value="ABASIC SITE PROCESSING PROTEIN HMCES"/>
    <property type="match status" value="1"/>
</dbReference>
<dbReference type="GO" id="GO:0008233">
    <property type="term" value="F:peptidase activity"/>
    <property type="evidence" value="ECO:0007669"/>
    <property type="project" value="UniProtKB-KW"/>
</dbReference>
<dbReference type="EMBL" id="QGGY01000014">
    <property type="protein sequence ID" value="PWJ73096.1"/>
    <property type="molecule type" value="Genomic_DNA"/>
</dbReference>
<dbReference type="InterPro" id="IPR036590">
    <property type="entry name" value="SRAP-like"/>
</dbReference>
<keyword evidence="4 8" id="KW-0378">Hydrolase</keyword>
<evidence type="ECO:0000256" key="8">
    <source>
        <dbReference type="RuleBase" id="RU364100"/>
    </source>
</evidence>
<evidence type="ECO:0000256" key="7">
    <source>
        <dbReference type="ARBA" id="ARBA00023239"/>
    </source>
</evidence>
<evidence type="ECO:0000256" key="2">
    <source>
        <dbReference type="ARBA" id="ARBA00022670"/>
    </source>
</evidence>
<dbReference type="SUPFAM" id="SSF143081">
    <property type="entry name" value="BB1717-like"/>
    <property type="match status" value="1"/>
</dbReference>
<protein>
    <recommendedName>
        <fullName evidence="8">Abasic site processing protein</fullName>
        <ecNumber evidence="8">3.4.-.-</ecNumber>
    </recommendedName>
</protein>
<proteinExistence type="inferred from homology"/>
<evidence type="ECO:0000256" key="6">
    <source>
        <dbReference type="ARBA" id="ARBA00023125"/>
    </source>
</evidence>
<evidence type="ECO:0000313" key="9">
    <source>
        <dbReference type="EMBL" id="PWJ73096.1"/>
    </source>
</evidence>
<dbReference type="Proteomes" id="UP000245412">
    <property type="component" value="Unassembled WGS sequence"/>
</dbReference>
<dbReference type="RefSeq" id="WP_109747958.1">
    <property type="nucleotide sequence ID" value="NZ_CABJAT010000008.1"/>
</dbReference>